<comment type="caution">
    <text evidence="3">The sequence shown here is derived from an EMBL/GenBank/DDBJ whole genome shotgun (WGS) entry which is preliminary data.</text>
</comment>
<reference evidence="3 4" key="1">
    <citation type="submission" date="2020-03" db="EMBL/GenBank/DDBJ databases">
        <title>Draft genome of Streptomyces sp. ventii, isolated from the Axial Seamount in the Pacific Ocean, and resequencing of the two type strains Streptomyces lonarensis strain NCL 716 and Streptomyces bohaiensis strain 11A07.</title>
        <authorList>
            <person name="Loughran R.M."/>
            <person name="Pfannmuller K.M."/>
            <person name="Wasson B.J."/>
            <person name="Deadmond M.C."/>
            <person name="Paddock B.E."/>
            <person name="Koyack M.J."/>
            <person name="Gallegos D.A."/>
            <person name="Mitchell E.A."/>
            <person name="Ushijima B."/>
            <person name="Saw J.H."/>
            <person name="Mcphail K.L."/>
            <person name="Videau P."/>
        </authorList>
    </citation>
    <scope>NUCLEOTIDE SEQUENCE [LARGE SCALE GENOMIC DNA]</scope>
    <source>
        <strain evidence="4">5675061</strain>
    </source>
</reference>
<name>A0ABX1AJE1_9ACTN</name>
<evidence type="ECO:0000313" key="3">
    <source>
        <dbReference type="EMBL" id="NJP66355.1"/>
    </source>
</evidence>
<dbReference type="SUPFAM" id="SSF46689">
    <property type="entry name" value="Homeodomain-like"/>
    <property type="match status" value="1"/>
</dbReference>
<keyword evidence="4" id="KW-1185">Reference proteome</keyword>
<feature type="compositionally biased region" description="Basic residues" evidence="1">
    <location>
        <begin position="15"/>
        <end position="41"/>
    </location>
</feature>
<dbReference type="InterPro" id="IPR009057">
    <property type="entry name" value="Homeodomain-like_sf"/>
</dbReference>
<organism evidence="3 4">
    <name type="scientific">Streptomyces spiramenti</name>
    <dbReference type="NCBI Taxonomy" id="2720606"/>
    <lineage>
        <taxon>Bacteria</taxon>
        <taxon>Bacillati</taxon>
        <taxon>Actinomycetota</taxon>
        <taxon>Actinomycetes</taxon>
        <taxon>Kitasatosporales</taxon>
        <taxon>Streptomycetaceae</taxon>
        <taxon>Streptomyces</taxon>
    </lineage>
</organism>
<evidence type="ECO:0000256" key="1">
    <source>
        <dbReference type="SAM" id="MobiDB-lite"/>
    </source>
</evidence>
<protein>
    <submittedName>
        <fullName evidence="3">Helix-turn-helix domain-containing protein</fullName>
    </submittedName>
</protein>
<gene>
    <name evidence="3" type="ORF">HCJ92_08650</name>
</gene>
<dbReference type="Proteomes" id="UP000746503">
    <property type="component" value="Unassembled WGS sequence"/>
</dbReference>
<evidence type="ECO:0000313" key="4">
    <source>
        <dbReference type="Proteomes" id="UP000746503"/>
    </source>
</evidence>
<dbReference type="Gene3D" id="1.10.10.60">
    <property type="entry name" value="Homeodomain-like"/>
    <property type="match status" value="1"/>
</dbReference>
<evidence type="ECO:0000259" key="2">
    <source>
        <dbReference type="Pfam" id="PF02796"/>
    </source>
</evidence>
<proteinExistence type="predicted"/>
<dbReference type="EMBL" id="JAAVJB010000047">
    <property type="protein sequence ID" value="NJP66355.1"/>
    <property type="molecule type" value="Genomic_DNA"/>
</dbReference>
<sequence length="147" mass="16174">MRRPRWWVGGPGRAPRTRPTRRRRSRSQAHRARHTAARRRNRLRDRPCVAVVPCPVPSYDPNGAGAIVFAVLAVSAEGEREGLREKTLEGLDAAARKGNYGGGPFVMDDDKLAVTRARYAQGESVSAISKALGITRATLYRHMGESA</sequence>
<dbReference type="CDD" id="cd00569">
    <property type="entry name" value="HTH_Hin_like"/>
    <property type="match status" value="1"/>
</dbReference>
<feature type="region of interest" description="Disordered" evidence="1">
    <location>
        <begin position="1"/>
        <end position="41"/>
    </location>
</feature>
<accession>A0ABX1AJE1</accession>
<dbReference type="InterPro" id="IPR006120">
    <property type="entry name" value="Resolvase_HTH_dom"/>
</dbReference>
<feature type="domain" description="Resolvase HTH" evidence="2">
    <location>
        <begin position="116"/>
        <end position="141"/>
    </location>
</feature>
<dbReference type="Pfam" id="PF02796">
    <property type="entry name" value="HTH_7"/>
    <property type="match status" value="1"/>
</dbReference>